<gene>
    <name evidence="2" type="ORF">GGX14DRAFT_407535</name>
</gene>
<organism evidence="2 3">
    <name type="scientific">Mycena pura</name>
    <dbReference type="NCBI Taxonomy" id="153505"/>
    <lineage>
        <taxon>Eukaryota</taxon>
        <taxon>Fungi</taxon>
        <taxon>Dikarya</taxon>
        <taxon>Basidiomycota</taxon>
        <taxon>Agaricomycotina</taxon>
        <taxon>Agaricomycetes</taxon>
        <taxon>Agaricomycetidae</taxon>
        <taxon>Agaricales</taxon>
        <taxon>Marasmiineae</taxon>
        <taxon>Mycenaceae</taxon>
        <taxon>Mycena</taxon>
    </lineage>
</organism>
<feature type="region of interest" description="Disordered" evidence="1">
    <location>
        <begin position="1"/>
        <end position="77"/>
    </location>
</feature>
<sequence>MTSSIRLGCDQKGTGRDSIPPLAPSPEALNSDGGREVKPGKPGSANARPKRVGGPPGARRTKMQRQSASARRRTDLELGWELEPLMRSCYPPFKVDVPSSTEMRHPDMKQSAGTEVSRAAAERRGKSDRNRGGNVGPSRRKAERRDEVKRKADGARRNRAKQDRCLKWTGSNRVAFPQGRNARVLSPLDRNHSDLSIEDTEGKNSTMGSPADGSKLIHPYVDIAGVQVKG</sequence>
<comment type="caution">
    <text evidence="2">The sequence shown here is derived from an EMBL/GenBank/DDBJ whole genome shotgun (WGS) entry which is preliminary data.</text>
</comment>
<protein>
    <submittedName>
        <fullName evidence="2">Uncharacterized protein</fullName>
    </submittedName>
</protein>
<evidence type="ECO:0000256" key="1">
    <source>
        <dbReference type="SAM" id="MobiDB-lite"/>
    </source>
</evidence>
<reference evidence="2" key="1">
    <citation type="submission" date="2023-03" db="EMBL/GenBank/DDBJ databases">
        <title>Massive genome expansion in bonnet fungi (Mycena s.s.) driven by repeated elements and novel gene families across ecological guilds.</title>
        <authorList>
            <consortium name="Lawrence Berkeley National Laboratory"/>
            <person name="Harder C.B."/>
            <person name="Miyauchi S."/>
            <person name="Viragh M."/>
            <person name="Kuo A."/>
            <person name="Thoen E."/>
            <person name="Andreopoulos B."/>
            <person name="Lu D."/>
            <person name="Skrede I."/>
            <person name="Drula E."/>
            <person name="Henrissat B."/>
            <person name="Morin E."/>
            <person name="Kohler A."/>
            <person name="Barry K."/>
            <person name="LaButti K."/>
            <person name="Morin E."/>
            <person name="Salamov A."/>
            <person name="Lipzen A."/>
            <person name="Mereny Z."/>
            <person name="Hegedus B."/>
            <person name="Baldrian P."/>
            <person name="Stursova M."/>
            <person name="Weitz H."/>
            <person name="Taylor A."/>
            <person name="Grigoriev I.V."/>
            <person name="Nagy L.G."/>
            <person name="Martin F."/>
            <person name="Kauserud H."/>
        </authorList>
    </citation>
    <scope>NUCLEOTIDE SEQUENCE</scope>
    <source>
        <strain evidence="2">9144</strain>
    </source>
</reference>
<dbReference type="EMBL" id="JARJCW010000139">
    <property type="protein sequence ID" value="KAJ7191003.1"/>
    <property type="molecule type" value="Genomic_DNA"/>
</dbReference>
<accession>A0AAD6URY9</accession>
<feature type="region of interest" description="Disordered" evidence="1">
    <location>
        <begin position="187"/>
        <end position="214"/>
    </location>
</feature>
<keyword evidence="3" id="KW-1185">Reference proteome</keyword>
<proteinExistence type="predicted"/>
<evidence type="ECO:0000313" key="2">
    <source>
        <dbReference type="EMBL" id="KAJ7191003.1"/>
    </source>
</evidence>
<evidence type="ECO:0000313" key="3">
    <source>
        <dbReference type="Proteomes" id="UP001219525"/>
    </source>
</evidence>
<dbReference type="Proteomes" id="UP001219525">
    <property type="component" value="Unassembled WGS sequence"/>
</dbReference>
<feature type="compositionally biased region" description="Basic and acidic residues" evidence="1">
    <location>
        <begin position="120"/>
        <end position="131"/>
    </location>
</feature>
<dbReference type="AlphaFoldDB" id="A0AAD6URY9"/>
<feature type="compositionally biased region" description="Basic and acidic residues" evidence="1">
    <location>
        <begin position="143"/>
        <end position="163"/>
    </location>
</feature>
<name>A0AAD6URY9_9AGAR</name>
<feature type="region of interest" description="Disordered" evidence="1">
    <location>
        <begin position="89"/>
        <end position="163"/>
    </location>
</feature>